<dbReference type="PANTHER" id="PTHR37314">
    <property type="entry name" value="SLR0142 PROTEIN"/>
    <property type="match status" value="1"/>
</dbReference>
<dbReference type="Pfam" id="PF06912">
    <property type="entry name" value="DUF1275"/>
    <property type="match status" value="1"/>
</dbReference>
<keyword evidence="1" id="KW-0472">Membrane</keyword>
<evidence type="ECO:0000313" key="2">
    <source>
        <dbReference type="EMBL" id="KUO96347.1"/>
    </source>
</evidence>
<evidence type="ECO:0008006" key="4">
    <source>
        <dbReference type="Google" id="ProtNLM"/>
    </source>
</evidence>
<feature type="transmembrane region" description="Helical" evidence="1">
    <location>
        <begin position="88"/>
        <end position="108"/>
    </location>
</feature>
<dbReference type="RefSeq" id="WP_067714395.1">
    <property type="nucleotide sequence ID" value="NZ_LPVJ01000019.1"/>
</dbReference>
<comment type="caution">
    <text evidence="2">The sequence shown here is derived from an EMBL/GenBank/DDBJ whole genome shotgun (WGS) entry which is preliminary data.</text>
</comment>
<dbReference type="OrthoDB" id="4272751at2"/>
<dbReference type="EMBL" id="LPVJ01000019">
    <property type="protein sequence ID" value="KUO96347.1"/>
    <property type="molecule type" value="Genomic_DNA"/>
</dbReference>
<feature type="transmembrane region" description="Helical" evidence="1">
    <location>
        <begin position="9"/>
        <end position="36"/>
    </location>
</feature>
<keyword evidence="3" id="KW-1185">Reference proteome</keyword>
<keyword evidence="1" id="KW-1133">Transmembrane helix</keyword>
<dbReference type="PROSITE" id="PS51257">
    <property type="entry name" value="PROKAR_LIPOPROTEIN"/>
    <property type="match status" value="1"/>
</dbReference>
<evidence type="ECO:0000313" key="3">
    <source>
        <dbReference type="Proteomes" id="UP000053557"/>
    </source>
</evidence>
<keyword evidence="1" id="KW-0812">Transmembrane</keyword>
<gene>
    <name evidence="2" type="ORF">ATW55_03850</name>
</gene>
<evidence type="ECO:0000256" key="1">
    <source>
        <dbReference type="SAM" id="Phobius"/>
    </source>
</evidence>
<reference evidence="2 3" key="1">
    <citation type="submission" date="2015-12" db="EMBL/GenBank/DDBJ databases">
        <title>Draft genome sequence of Acidibacillus ferrooxidans ITV001, isolated from a chalcopyrite acid mine drainage site in Brazil.</title>
        <authorList>
            <person name="Dall'Agnol H."/>
            <person name="Nancucheo I."/>
            <person name="Johnson B."/>
            <person name="Oliveira R."/>
            <person name="Leite L."/>
            <person name="Pylro V."/>
            <person name="Nunes G.L."/>
            <person name="Tzotzos G."/>
            <person name="Fernandes G.R."/>
            <person name="Dutra J."/>
            <person name="Orellana S.C."/>
            <person name="Oliveira G."/>
        </authorList>
    </citation>
    <scope>NUCLEOTIDE SEQUENCE [LARGE SCALE GENOMIC DNA]</scope>
    <source>
        <strain evidence="3">ITV01</strain>
    </source>
</reference>
<dbReference type="Proteomes" id="UP000053557">
    <property type="component" value="Unassembled WGS sequence"/>
</dbReference>
<dbReference type="AlphaFoldDB" id="A0A101XRS4"/>
<organism evidence="2 3">
    <name type="scientific">Ferroacidibacillus organovorans</name>
    <dbReference type="NCBI Taxonomy" id="1765683"/>
    <lineage>
        <taxon>Bacteria</taxon>
        <taxon>Bacillati</taxon>
        <taxon>Bacillota</taxon>
        <taxon>Bacilli</taxon>
        <taxon>Bacillales</taxon>
        <taxon>Alicyclobacillaceae</taxon>
        <taxon>Ferroacidibacillus</taxon>
    </lineage>
</organism>
<feature type="transmembrane region" description="Helical" evidence="1">
    <location>
        <begin position="182"/>
        <end position="202"/>
    </location>
</feature>
<feature type="transmembrane region" description="Helical" evidence="1">
    <location>
        <begin position="56"/>
        <end position="76"/>
    </location>
</feature>
<dbReference type="PANTHER" id="PTHR37314:SF4">
    <property type="entry name" value="UPF0700 TRANSMEMBRANE PROTEIN YOAK"/>
    <property type="match status" value="1"/>
</dbReference>
<feature type="transmembrane region" description="Helical" evidence="1">
    <location>
        <begin position="214"/>
        <end position="232"/>
    </location>
</feature>
<name>A0A101XRS4_9BACL</name>
<feature type="transmembrane region" description="Helical" evidence="1">
    <location>
        <begin position="114"/>
        <end position="134"/>
    </location>
</feature>
<protein>
    <recommendedName>
        <fullName evidence="4">DUF1275 family protein</fullName>
    </recommendedName>
</protein>
<sequence length="248" mass="26964">MNRVQPQSLFLLLLTMTSGCVDVITFLNLGQVFSAAMTGNTVLFGLAFVHTPGLSVIRYVTALCGFMLGNALAALLCSRVQRQSGWNLTLNVVLIGEFALLLTSALLMDLQSPISTSFLVLLFSAAMGMQGVVARRVGINGITTTVITSTITGMVETTIWNLQSKARVDFDEKKTVQTNSTPWSTIILWFSAIAIYGVGAALCGEIQRHSLRVAVWLPVLVVLLVILLSYVWQTAKERKQKAHRTVSA</sequence>
<proteinExistence type="predicted"/>
<dbReference type="InterPro" id="IPR010699">
    <property type="entry name" value="DUF1275"/>
</dbReference>
<accession>A0A101XRS4</accession>